<reference evidence="6" key="1">
    <citation type="submission" date="2020-06" db="EMBL/GenBank/DDBJ databases">
        <authorList>
            <consortium name="Wellcome Sanger Institute Data Sharing"/>
        </authorList>
    </citation>
    <scope>NUCLEOTIDE SEQUENCE [LARGE SCALE GENOMIC DNA]</scope>
</reference>
<dbReference type="GO" id="GO:0006096">
    <property type="term" value="P:glycolytic process"/>
    <property type="evidence" value="ECO:0007669"/>
    <property type="project" value="UniProtKB-KW"/>
</dbReference>
<dbReference type="InterPro" id="IPR001345">
    <property type="entry name" value="PG/BPGM_mutase_AS"/>
</dbReference>
<keyword evidence="7" id="KW-1185">Reference proteome</keyword>
<keyword evidence="3" id="KW-0324">Glycolysis</keyword>
<dbReference type="Ensembl" id="ENSGWIT00000001930.1">
    <property type="protein sequence ID" value="ENSGWIP00000001789.1"/>
    <property type="gene ID" value="ENSGWIG00000001014.1"/>
</dbReference>
<accession>A0A8C5D814</accession>
<evidence type="ECO:0000256" key="1">
    <source>
        <dbReference type="ARBA" id="ARBA00000505"/>
    </source>
</evidence>
<dbReference type="Gene3D" id="3.40.50.1240">
    <property type="entry name" value="Phosphoglycerate mutase-like"/>
    <property type="match status" value="1"/>
</dbReference>
<evidence type="ECO:0000256" key="3">
    <source>
        <dbReference type="ARBA" id="ARBA00023152"/>
    </source>
</evidence>
<feature type="binding site" evidence="5">
    <location>
        <begin position="102"/>
        <end position="109"/>
    </location>
    <ligand>
        <name>substrate</name>
    </ligand>
</feature>
<protein>
    <submittedName>
        <fullName evidence="6">Phosphoglycerate mutase 1</fullName>
    </submittedName>
</protein>
<comment type="catalytic activity">
    <reaction evidence="1">
        <text>(2R)-3-phospho-glyceroyl phosphate = (2R)-2,3-bisphosphoglycerate + H(+)</text>
        <dbReference type="Rhea" id="RHEA:17765"/>
        <dbReference type="ChEBI" id="CHEBI:15378"/>
        <dbReference type="ChEBI" id="CHEBI:57604"/>
        <dbReference type="ChEBI" id="CHEBI:58248"/>
        <dbReference type="EC" id="5.4.2.4"/>
    </reaction>
</comment>
<dbReference type="PANTHER" id="PTHR11931">
    <property type="entry name" value="PHOSPHOGLYCERATE MUTASE"/>
    <property type="match status" value="1"/>
</dbReference>
<dbReference type="Pfam" id="PF00300">
    <property type="entry name" value="His_Phos_1"/>
    <property type="match status" value="1"/>
</dbReference>
<evidence type="ECO:0000313" key="7">
    <source>
        <dbReference type="Proteomes" id="UP000694680"/>
    </source>
</evidence>
<evidence type="ECO:0000256" key="5">
    <source>
        <dbReference type="PIRSR" id="PIRSR613078-2"/>
    </source>
</evidence>
<dbReference type="SUPFAM" id="SSF53254">
    <property type="entry name" value="Phosphoglycerate mutase-like"/>
    <property type="match status" value="1"/>
</dbReference>
<dbReference type="PROSITE" id="PS00175">
    <property type="entry name" value="PG_MUTASE"/>
    <property type="match status" value="1"/>
</dbReference>
<dbReference type="AlphaFoldDB" id="A0A8C5D814"/>
<evidence type="ECO:0000256" key="2">
    <source>
        <dbReference type="ARBA" id="ARBA00006717"/>
    </source>
</evidence>
<evidence type="ECO:0000256" key="4">
    <source>
        <dbReference type="ARBA" id="ARBA00023235"/>
    </source>
</evidence>
<evidence type="ECO:0000313" key="6">
    <source>
        <dbReference type="Ensembl" id="ENSGWIP00000001789.1"/>
    </source>
</evidence>
<name>A0A8C5D814_GOUWI</name>
<dbReference type="GO" id="GO:0004082">
    <property type="term" value="F:bisphosphoglycerate mutase activity"/>
    <property type="evidence" value="ECO:0007669"/>
    <property type="project" value="UniProtKB-EC"/>
</dbReference>
<organism evidence="6 7">
    <name type="scientific">Gouania willdenowi</name>
    <name type="common">Blunt-snouted clingfish</name>
    <name type="synonym">Lepadogaster willdenowi</name>
    <dbReference type="NCBI Taxonomy" id="441366"/>
    <lineage>
        <taxon>Eukaryota</taxon>
        <taxon>Metazoa</taxon>
        <taxon>Chordata</taxon>
        <taxon>Craniata</taxon>
        <taxon>Vertebrata</taxon>
        <taxon>Euteleostomi</taxon>
        <taxon>Actinopterygii</taxon>
        <taxon>Neopterygii</taxon>
        <taxon>Teleostei</taxon>
        <taxon>Neoteleostei</taxon>
        <taxon>Acanthomorphata</taxon>
        <taxon>Ovalentaria</taxon>
        <taxon>Blenniimorphae</taxon>
        <taxon>Blenniiformes</taxon>
        <taxon>Gobiesocoidei</taxon>
        <taxon>Gobiesocidae</taxon>
        <taxon>Gobiesocinae</taxon>
        <taxon>Gouania</taxon>
    </lineage>
</organism>
<keyword evidence="4" id="KW-0413">Isomerase</keyword>
<sequence>MVETSRTKEETKPAQNVSAVNFPTTSLLWSTNPPYSLQKILAPVCPTLRGRLCGSGGVFWTSPGVFLLVRKNPSPLSFRKHRAEGTGVTAKRMAAYKLVLIRHGESCWNQENRFCGWFDADLSETGEREARRGGQALKDHTL</sequence>
<reference evidence="6" key="2">
    <citation type="submission" date="2025-08" db="UniProtKB">
        <authorList>
            <consortium name="Ensembl"/>
        </authorList>
    </citation>
    <scope>IDENTIFICATION</scope>
</reference>
<proteinExistence type="inferred from homology"/>
<dbReference type="Proteomes" id="UP000694680">
    <property type="component" value="Chromosome 1"/>
</dbReference>
<dbReference type="InterPro" id="IPR029033">
    <property type="entry name" value="His_PPase_superfam"/>
</dbReference>
<dbReference type="InterPro" id="IPR005952">
    <property type="entry name" value="Phosphogly_mut1"/>
</dbReference>
<comment type="similarity">
    <text evidence="2">Belongs to the phosphoglycerate mutase family. BPG-dependent PGAM subfamily.</text>
</comment>
<reference evidence="6" key="3">
    <citation type="submission" date="2025-09" db="UniProtKB">
        <authorList>
            <consortium name="Ensembl"/>
        </authorList>
    </citation>
    <scope>IDENTIFICATION</scope>
</reference>
<dbReference type="InterPro" id="IPR013078">
    <property type="entry name" value="His_Pase_superF_clade-1"/>
</dbReference>
<gene>
    <name evidence="6" type="primary">pgam1b</name>
</gene>
<dbReference type="CDD" id="cd07067">
    <property type="entry name" value="HP_PGM_like"/>
    <property type="match status" value="1"/>
</dbReference>